<name>Q85WS4_PINKO</name>
<dbReference type="AlphaFoldDB" id="Q85WS4"/>
<dbReference type="EMBL" id="AY228468">
    <property type="protein sequence ID" value="AAO74145.1"/>
    <property type="molecule type" value="Genomic_DNA"/>
</dbReference>
<sequence length="48" mass="5459">MPFCTPLPHSETKEHSNVPFRHVCTEPKMKISTRIEAPINADIPCILE</sequence>
<geneLocation type="chloroplast" evidence="1"/>
<dbReference type="GeneID" id="5048468"/>
<evidence type="ECO:0000313" key="1">
    <source>
        <dbReference type="EMBL" id="AAO74145.1"/>
    </source>
</evidence>
<reference evidence="1" key="1">
    <citation type="submission" date="2007-04" db="EMBL/GenBank/DDBJ databases">
        <authorList>
            <person name="Noh E.W."/>
            <person name="Lee J.S."/>
            <person name="Choi Y.I."/>
            <person name="Han M.S."/>
            <person name="Yi Y.S."/>
            <person name="Han S.U."/>
        </authorList>
    </citation>
    <scope>NUCLEOTIDE SEQUENCE</scope>
</reference>
<keyword evidence="1" id="KW-0934">Plastid</keyword>
<accession>Q85WS4</accession>
<protein>
    <submittedName>
        <fullName evidence="1">ORF48b</fullName>
    </submittedName>
</protein>
<organism evidence="1">
    <name type="scientific">Pinus koraiensis</name>
    <name type="common">Korean pine</name>
    <dbReference type="NCBI Taxonomy" id="88728"/>
    <lineage>
        <taxon>Eukaryota</taxon>
        <taxon>Viridiplantae</taxon>
        <taxon>Streptophyta</taxon>
        <taxon>Embryophyta</taxon>
        <taxon>Tracheophyta</taxon>
        <taxon>Spermatophyta</taxon>
        <taxon>Pinopsida</taxon>
        <taxon>Pinidae</taxon>
        <taxon>Conifers I</taxon>
        <taxon>Pinales</taxon>
        <taxon>Pinaceae</taxon>
        <taxon>Pinus</taxon>
        <taxon>Pinus subgen. Strobus</taxon>
    </lineage>
</organism>
<proteinExistence type="predicted"/>
<keyword evidence="1" id="KW-0150">Chloroplast</keyword>
<dbReference type="RefSeq" id="NP_817240.1">
    <property type="nucleotide sequence ID" value="NC_004677.2"/>
</dbReference>